<dbReference type="GO" id="GO:0003677">
    <property type="term" value="F:DNA binding"/>
    <property type="evidence" value="ECO:0007669"/>
    <property type="project" value="UniProtKB-KW"/>
</dbReference>
<keyword evidence="2" id="KW-0805">Transcription regulation</keyword>
<keyword evidence="4" id="KW-0804">Transcription</keyword>
<evidence type="ECO:0000256" key="3">
    <source>
        <dbReference type="ARBA" id="ARBA00023125"/>
    </source>
</evidence>
<evidence type="ECO:0000313" key="7">
    <source>
        <dbReference type="Proteomes" id="UP000003688"/>
    </source>
</evidence>
<dbReference type="GO" id="GO:0032993">
    <property type="term" value="C:protein-DNA complex"/>
    <property type="evidence" value="ECO:0007669"/>
    <property type="project" value="TreeGrafter"/>
</dbReference>
<reference evidence="6 7" key="1">
    <citation type="journal article" date="2011" name="J. Bacteriol.">
        <title>Genome sequence of 'Pedosphaera parvula' Ellin514, an aerobic Verrucomicrobial isolate from pasture soil.</title>
        <authorList>
            <person name="Kant R."/>
            <person name="van Passel M.W."/>
            <person name="Sangwan P."/>
            <person name="Palva A."/>
            <person name="Lucas S."/>
            <person name="Copeland A."/>
            <person name="Lapidus A."/>
            <person name="Glavina Del Rio T."/>
            <person name="Dalin E."/>
            <person name="Tice H."/>
            <person name="Bruce D."/>
            <person name="Goodwin L."/>
            <person name="Pitluck S."/>
            <person name="Chertkov O."/>
            <person name="Larimer F.W."/>
            <person name="Land M.L."/>
            <person name="Hauser L."/>
            <person name="Brettin T.S."/>
            <person name="Detter J.C."/>
            <person name="Han S."/>
            <person name="de Vos W.M."/>
            <person name="Janssen P.H."/>
            <person name="Smidt H."/>
        </authorList>
    </citation>
    <scope>NUCLEOTIDE SEQUENCE [LARGE SCALE GENOMIC DNA]</scope>
    <source>
        <strain evidence="6 7">Ellin514</strain>
    </source>
</reference>
<comment type="similarity">
    <text evidence="1">Belongs to the LysR transcriptional regulatory family.</text>
</comment>
<gene>
    <name evidence="6" type="ORF">Cflav_PD6033</name>
</gene>
<keyword evidence="3" id="KW-0238">DNA-binding</keyword>
<evidence type="ECO:0000313" key="6">
    <source>
        <dbReference type="EMBL" id="EEF63398.1"/>
    </source>
</evidence>
<dbReference type="InterPro" id="IPR005119">
    <property type="entry name" value="LysR_subst-bd"/>
</dbReference>
<evidence type="ECO:0000256" key="4">
    <source>
        <dbReference type="ARBA" id="ARBA00023163"/>
    </source>
</evidence>
<dbReference type="GO" id="GO:0003700">
    <property type="term" value="F:DNA-binding transcription factor activity"/>
    <property type="evidence" value="ECO:0007669"/>
    <property type="project" value="TreeGrafter"/>
</dbReference>
<evidence type="ECO:0000259" key="5">
    <source>
        <dbReference type="Pfam" id="PF03466"/>
    </source>
</evidence>
<keyword evidence="7" id="KW-1185">Reference proteome</keyword>
<name>B9XA57_PEDPL</name>
<organism evidence="6 7">
    <name type="scientific">Pedosphaera parvula (strain Ellin514)</name>
    <dbReference type="NCBI Taxonomy" id="320771"/>
    <lineage>
        <taxon>Bacteria</taxon>
        <taxon>Pseudomonadati</taxon>
        <taxon>Verrucomicrobiota</taxon>
        <taxon>Pedosphaerae</taxon>
        <taxon>Pedosphaerales</taxon>
        <taxon>Pedosphaeraceae</taxon>
        <taxon>Pedosphaera</taxon>
    </lineage>
</organism>
<dbReference type="AlphaFoldDB" id="B9XA57"/>
<dbReference type="Pfam" id="PF03466">
    <property type="entry name" value="LysR_substrate"/>
    <property type="match status" value="1"/>
</dbReference>
<accession>B9XA57</accession>
<dbReference type="PANTHER" id="PTHR30346:SF28">
    <property type="entry name" value="HTH-TYPE TRANSCRIPTIONAL REGULATOR CYNR"/>
    <property type="match status" value="1"/>
</dbReference>
<dbReference type="STRING" id="320771.Cflav_PD6033"/>
<dbReference type="Proteomes" id="UP000003688">
    <property type="component" value="Unassembled WGS sequence"/>
</dbReference>
<dbReference type="CDD" id="cd08414">
    <property type="entry name" value="PBP2_LTTR_aromatics_like"/>
    <property type="match status" value="1"/>
</dbReference>
<feature type="domain" description="LysR substrate-binding" evidence="5">
    <location>
        <begin position="115"/>
        <end position="264"/>
    </location>
</feature>
<dbReference type="Gene3D" id="3.40.190.10">
    <property type="entry name" value="Periplasmic binding protein-like II"/>
    <property type="match status" value="2"/>
</dbReference>
<dbReference type="RefSeq" id="WP_007412705.1">
    <property type="nucleotide sequence ID" value="NZ_ABOX02000001.1"/>
</dbReference>
<evidence type="ECO:0000256" key="2">
    <source>
        <dbReference type="ARBA" id="ARBA00023015"/>
    </source>
</evidence>
<dbReference type="PANTHER" id="PTHR30346">
    <property type="entry name" value="TRANSCRIPTIONAL DUAL REGULATOR HCAR-RELATED"/>
    <property type="match status" value="1"/>
</dbReference>
<dbReference type="EMBL" id="ABOX02000001">
    <property type="protein sequence ID" value="EEF63398.1"/>
    <property type="molecule type" value="Genomic_DNA"/>
</dbReference>
<sequence length="266" mass="29423">MASFYQSDSFDLALITIGADRIPTGEIASPIFVRRTWKKLFLLSIFHALKQRKGNGRGRRKARRNPHRLCAIIDGRTSAARIEILPGVQPRCACAASRLVDAGDVARSHQWKVNAALLVQVPPQALAGLVFQELQHHPVCVAIHRAHPLARARRVGLERVARERLVAFTLAEYPEHQGWIAELFAPLNRHPQIVDEHDSFTSLIAAVESGKGLALIAQPLKGLASPRLRIRPLQPAPPPLGVGIVYNKKFRSTLTDNFIAAARRNS</sequence>
<protein>
    <submittedName>
        <fullName evidence="6">LysR substrate-binding</fullName>
    </submittedName>
</protein>
<proteinExistence type="inferred from homology"/>
<comment type="caution">
    <text evidence="6">The sequence shown here is derived from an EMBL/GenBank/DDBJ whole genome shotgun (WGS) entry which is preliminary data.</text>
</comment>
<dbReference type="SUPFAM" id="SSF53850">
    <property type="entry name" value="Periplasmic binding protein-like II"/>
    <property type="match status" value="1"/>
</dbReference>
<evidence type="ECO:0000256" key="1">
    <source>
        <dbReference type="ARBA" id="ARBA00009437"/>
    </source>
</evidence>